<feature type="compositionally biased region" description="Basic and acidic residues" evidence="1">
    <location>
        <begin position="86"/>
        <end position="111"/>
    </location>
</feature>
<accession>A0AAV4IG74</accession>
<protein>
    <submittedName>
        <fullName evidence="2">Uncharacterized protein</fullName>
    </submittedName>
</protein>
<dbReference type="Proteomes" id="UP000762676">
    <property type="component" value="Unassembled WGS sequence"/>
</dbReference>
<name>A0AAV4IG74_9GAST</name>
<comment type="caution">
    <text evidence="2">The sequence shown here is derived from an EMBL/GenBank/DDBJ whole genome shotgun (WGS) entry which is preliminary data.</text>
</comment>
<keyword evidence="3" id="KW-1185">Reference proteome</keyword>
<organism evidence="2 3">
    <name type="scientific">Elysia marginata</name>
    <dbReference type="NCBI Taxonomy" id="1093978"/>
    <lineage>
        <taxon>Eukaryota</taxon>
        <taxon>Metazoa</taxon>
        <taxon>Spiralia</taxon>
        <taxon>Lophotrochozoa</taxon>
        <taxon>Mollusca</taxon>
        <taxon>Gastropoda</taxon>
        <taxon>Heterobranchia</taxon>
        <taxon>Euthyneura</taxon>
        <taxon>Panpulmonata</taxon>
        <taxon>Sacoglossa</taxon>
        <taxon>Placobranchoidea</taxon>
        <taxon>Plakobranchidae</taxon>
        <taxon>Elysia</taxon>
    </lineage>
</organism>
<dbReference type="PANTHER" id="PTHR46601">
    <property type="entry name" value="ULP_PROTEASE DOMAIN-CONTAINING PROTEIN"/>
    <property type="match status" value="1"/>
</dbReference>
<feature type="region of interest" description="Disordered" evidence="1">
    <location>
        <begin position="50"/>
        <end position="150"/>
    </location>
</feature>
<feature type="compositionally biased region" description="Basic and acidic residues" evidence="1">
    <location>
        <begin position="50"/>
        <end position="76"/>
    </location>
</feature>
<gene>
    <name evidence="2" type="ORF">ElyMa_001252000</name>
</gene>
<dbReference type="AlphaFoldDB" id="A0AAV4IG74"/>
<feature type="compositionally biased region" description="Basic residues" evidence="1">
    <location>
        <begin position="121"/>
        <end position="143"/>
    </location>
</feature>
<reference evidence="2 3" key="1">
    <citation type="journal article" date="2021" name="Elife">
        <title>Chloroplast acquisition without the gene transfer in kleptoplastic sea slugs, Plakobranchus ocellatus.</title>
        <authorList>
            <person name="Maeda T."/>
            <person name="Takahashi S."/>
            <person name="Yoshida T."/>
            <person name="Shimamura S."/>
            <person name="Takaki Y."/>
            <person name="Nagai Y."/>
            <person name="Toyoda A."/>
            <person name="Suzuki Y."/>
            <person name="Arimoto A."/>
            <person name="Ishii H."/>
            <person name="Satoh N."/>
            <person name="Nishiyama T."/>
            <person name="Hasebe M."/>
            <person name="Maruyama T."/>
            <person name="Minagawa J."/>
            <person name="Obokata J."/>
            <person name="Shigenobu S."/>
        </authorList>
    </citation>
    <scope>NUCLEOTIDE SEQUENCE [LARGE SCALE GENOMIC DNA]</scope>
</reference>
<dbReference type="EMBL" id="BMAT01002471">
    <property type="protein sequence ID" value="GFS07542.1"/>
    <property type="molecule type" value="Genomic_DNA"/>
</dbReference>
<proteinExistence type="predicted"/>
<evidence type="ECO:0000313" key="3">
    <source>
        <dbReference type="Proteomes" id="UP000762676"/>
    </source>
</evidence>
<evidence type="ECO:0000256" key="1">
    <source>
        <dbReference type="SAM" id="MobiDB-lite"/>
    </source>
</evidence>
<sequence length="407" mass="48092">MSSANSKLRNHWKEHDPDKYKAYLEYQRINSKRRRDEKKQKWAEEVHTRAMIEERERQKEMKRERDRRYREKKAAEAGRQIRKRRETLPVKAPEKKRCEMTVEEKRQHDNNVRTQYNHNLSHQKKTANRKKDRERKRAARQSKKQTEGKKDTVEGVLNIVKRLPKTLLNVGSEVFYTSSEVSRPLPHKRYAKKHGPAYAMTVTQRGAHMLFCATFPDFKIKYSKFSSLRPKNVRRLDKIDIETCLCLCCQNLRYKIDVINKNVDPRDKLPPEGKILDMLLCQKTGPWHNITCVRGEVLMVEDFAENRKASFSSEVKSAYFSKEQITLHPIVTYYKDGAYQLVLEVMPDKKELYISCMRQKPAGSSQHGEVWVFPDAPDESTVHLEKDDLRHINEPEIDPIKLSNLHF</sequence>
<evidence type="ECO:0000313" key="2">
    <source>
        <dbReference type="EMBL" id="GFS07542.1"/>
    </source>
</evidence>
<dbReference type="PANTHER" id="PTHR46601:SF1">
    <property type="entry name" value="ADF-H DOMAIN-CONTAINING PROTEIN"/>
    <property type="match status" value="1"/>
</dbReference>